<keyword evidence="1" id="KW-1133">Transmembrane helix</keyword>
<organism evidence="2 3">
    <name type="scientific">Zhongshania borealis</name>
    <dbReference type="NCBI Taxonomy" id="889488"/>
    <lineage>
        <taxon>Bacteria</taxon>
        <taxon>Pseudomonadati</taxon>
        <taxon>Pseudomonadota</taxon>
        <taxon>Gammaproteobacteria</taxon>
        <taxon>Cellvibrionales</taxon>
        <taxon>Spongiibacteraceae</taxon>
        <taxon>Zhongshania</taxon>
    </lineage>
</organism>
<keyword evidence="3" id="KW-1185">Reference proteome</keyword>
<keyword evidence="1" id="KW-0812">Transmembrane</keyword>
<feature type="transmembrane region" description="Helical" evidence="1">
    <location>
        <begin position="7"/>
        <end position="29"/>
    </location>
</feature>
<accession>A0ABP7WX48</accession>
<dbReference type="Proteomes" id="UP001500392">
    <property type="component" value="Unassembled WGS sequence"/>
</dbReference>
<evidence type="ECO:0000313" key="2">
    <source>
        <dbReference type="EMBL" id="GAA4098672.1"/>
    </source>
</evidence>
<gene>
    <name evidence="2" type="ORF">GCM10022414_24630</name>
</gene>
<sequence length="130" mass="13556">MNFNVLLINITAAIFALYGLGFVFAPAQLALLITDAAPATATALTDMRATYGGMSVGVGIVLFVLSSKAETIRLGLLAVLLLMVGMGGGRLVGLIIDGAENQIMYVYLALEVVASVAAWLLLSRNKPLSV</sequence>
<comment type="caution">
    <text evidence="2">The sequence shown here is derived from an EMBL/GenBank/DDBJ whole genome shotgun (WGS) entry which is preliminary data.</text>
</comment>
<keyword evidence="1" id="KW-0472">Membrane</keyword>
<evidence type="ECO:0000256" key="1">
    <source>
        <dbReference type="SAM" id="Phobius"/>
    </source>
</evidence>
<dbReference type="Pfam" id="PF14248">
    <property type="entry name" value="DUF4345"/>
    <property type="match status" value="1"/>
</dbReference>
<dbReference type="EMBL" id="BAABDM010000004">
    <property type="protein sequence ID" value="GAA4098672.1"/>
    <property type="molecule type" value="Genomic_DNA"/>
</dbReference>
<feature type="transmembrane region" description="Helical" evidence="1">
    <location>
        <begin position="102"/>
        <end position="122"/>
    </location>
</feature>
<feature type="transmembrane region" description="Helical" evidence="1">
    <location>
        <begin position="49"/>
        <end position="67"/>
    </location>
</feature>
<dbReference type="InterPro" id="IPR025597">
    <property type="entry name" value="DUF4345"/>
</dbReference>
<feature type="transmembrane region" description="Helical" evidence="1">
    <location>
        <begin position="74"/>
        <end position="96"/>
    </location>
</feature>
<evidence type="ECO:0000313" key="3">
    <source>
        <dbReference type="Proteomes" id="UP001500392"/>
    </source>
</evidence>
<reference evidence="3" key="1">
    <citation type="journal article" date="2019" name="Int. J. Syst. Evol. Microbiol.">
        <title>The Global Catalogue of Microorganisms (GCM) 10K type strain sequencing project: providing services to taxonomists for standard genome sequencing and annotation.</title>
        <authorList>
            <consortium name="The Broad Institute Genomics Platform"/>
            <consortium name="The Broad Institute Genome Sequencing Center for Infectious Disease"/>
            <person name="Wu L."/>
            <person name="Ma J."/>
        </authorList>
    </citation>
    <scope>NUCLEOTIDE SEQUENCE [LARGE SCALE GENOMIC DNA]</scope>
    <source>
        <strain evidence="3">JCM 17304</strain>
    </source>
</reference>
<protein>
    <submittedName>
        <fullName evidence="2">DUF4345 domain-containing protein</fullName>
    </submittedName>
</protein>
<name>A0ABP7WX48_9GAMM</name>
<proteinExistence type="predicted"/>